<reference evidence="5 6" key="1">
    <citation type="journal article" date="2015" name="Nature">
        <title>rRNA introns, odd ribosomes, and small enigmatic genomes across a large radiation of phyla.</title>
        <authorList>
            <person name="Brown C.T."/>
            <person name="Hug L.A."/>
            <person name="Thomas B.C."/>
            <person name="Sharon I."/>
            <person name="Castelle C.J."/>
            <person name="Singh A."/>
            <person name="Wilkins M.J."/>
            <person name="Williams K.H."/>
            <person name="Banfield J.F."/>
        </authorList>
    </citation>
    <scope>NUCLEOTIDE SEQUENCE [LARGE SCALE GENOMIC DNA]</scope>
</reference>
<evidence type="ECO:0000256" key="2">
    <source>
        <dbReference type="RuleBase" id="RU004447"/>
    </source>
</evidence>
<dbReference type="InterPro" id="IPR001431">
    <property type="entry name" value="Pept_M16_Zn_BS"/>
</dbReference>
<dbReference type="InterPro" id="IPR011765">
    <property type="entry name" value="Pept_M16_N"/>
</dbReference>
<keyword evidence="5" id="KW-0378">Hydrolase</keyword>
<accession>A0A0G0LTD3</accession>
<dbReference type="InterPro" id="IPR050361">
    <property type="entry name" value="MPP/UQCRC_Complex"/>
</dbReference>
<dbReference type="Pfam" id="PF00675">
    <property type="entry name" value="Peptidase_M16"/>
    <property type="match status" value="1"/>
</dbReference>
<protein>
    <submittedName>
        <fullName evidence="5">Processing protease</fullName>
    </submittedName>
</protein>
<dbReference type="Pfam" id="PF05193">
    <property type="entry name" value="Peptidase_M16_C"/>
    <property type="match status" value="1"/>
</dbReference>
<dbReference type="SUPFAM" id="SSF63411">
    <property type="entry name" value="LuxS/MPP-like metallohydrolase"/>
    <property type="match status" value="2"/>
</dbReference>
<feature type="domain" description="Peptidase M16 N-terminal" evidence="3">
    <location>
        <begin position="17"/>
        <end position="138"/>
    </location>
</feature>
<evidence type="ECO:0000313" key="5">
    <source>
        <dbReference type="EMBL" id="KKQ91240.1"/>
    </source>
</evidence>
<dbReference type="GO" id="GO:0004222">
    <property type="term" value="F:metalloendopeptidase activity"/>
    <property type="evidence" value="ECO:0007669"/>
    <property type="project" value="InterPro"/>
</dbReference>
<evidence type="ECO:0000256" key="1">
    <source>
        <dbReference type="ARBA" id="ARBA00007261"/>
    </source>
</evidence>
<dbReference type="PROSITE" id="PS00143">
    <property type="entry name" value="INSULINASE"/>
    <property type="match status" value="1"/>
</dbReference>
<sequence>MYKKTTLPNGLRIITVPMADTKTVTVLVLVATGSKYETKKINGISHFLEHMTFKGTKKRGTPLAIVEPLDRIGSQYNAFTGQEYTGYYAKANSRHLDLLLDIVSDITLNPKFKQEEINKERGVIIEEINMYEDNPAKKIGDIWTDLLYGDQPAGWDTAGKKEIIAKLMRGDFVKYHNDHYVASKTVAVVSGNIEHDNIVHKIKKLFKSISNAKGKDKIPAKESQKNPEIKVFYKKTDQTHIALGVRSYNIFDKRRYAADVLATILGGGMSSRLFQLLRDKMGAAYYVRTFSDESTDTGNLATWAGIDNRRTEEIIKAILEEYRKIKNIKVSAAELLKPEEVIKKIRAVAIGDVLAVAQDIFKSEKLNLAIIGPYKNKEQFENLLRI</sequence>
<keyword evidence="5" id="KW-0645">Protease</keyword>
<dbReference type="Proteomes" id="UP000034706">
    <property type="component" value="Unassembled WGS sequence"/>
</dbReference>
<dbReference type="GO" id="GO:0046872">
    <property type="term" value="F:metal ion binding"/>
    <property type="evidence" value="ECO:0007669"/>
    <property type="project" value="InterPro"/>
</dbReference>
<organism evidence="5 6">
    <name type="scientific">Candidatus Azambacteria bacterium GW2011_GWA2_39_10</name>
    <dbReference type="NCBI Taxonomy" id="1618611"/>
    <lineage>
        <taxon>Bacteria</taxon>
        <taxon>Candidatus Azamiibacteriota</taxon>
    </lineage>
</organism>
<comment type="caution">
    <text evidence="5">The sequence shown here is derived from an EMBL/GenBank/DDBJ whole genome shotgun (WGS) entry which is preliminary data.</text>
</comment>
<evidence type="ECO:0000259" key="4">
    <source>
        <dbReference type="Pfam" id="PF05193"/>
    </source>
</evidence>
<dbReference type="GO" id="GO:0006508">
    <property type="term" value="P:proteolysis"/>
    <property type="evidence" value="ECO:0007669"/>
    <property type="project" value="UniProtKB-KW"/>
</dbReference>
<proteinExistence type="inferred from homology"/>
<dbReference type="PANTHER" id="PTHR11851:SF49">
    <property type="entry name" value="MITOCHONDRIAL-PROCESSING PEPTIDASE SUBUNIT ALPHA"/>
    <property type="match status" value="1"/>
</dbReference>
<evidence type="ECO:0000313" key="6">
    <source>
        <dbReference type="Proteomes" id="UP000034706"/>
    </source>
</evidence>
<gene>
    <name evidence="5" type="ORF">UT16_C0020G0002</name>
</gene>
<dbReference type="EMBL" id="LBVT01000020">
    <property type="protein sequence ID" value="KKQ91240.1"/>
    <property type="molecule type" value="Genomic_DNA"/>
</dbReference>
<dbReference type="InterPro" id="IPR007863">
    <property type="entry name" value="Peptidase_M16_C"/>
</dbReference>
<evidence type="ECO:0000259" key="3">
    <source>
        <dbReference type="Pfam" id="PF00675"/>
    </source>
</evidence>
<name>A0A0G0LTD3_9BACT</name>
<feature type="domain" description="Peptidase M16 C-terminal" evidence="4">
    <location>
        <begin position="169"/>
        <end position="335"/>
    </location>
</feature>
<dbReference type="PANTHER" id="PTHR11851">
    <property type="entry name" value="METALLOPROTEASE"/>
    <property type="match status" value="1"/>
</dbReference>
<dbReference type="InterPro" id="IPR011249">
    <property type="entry name" value="Metalloenz_LuxS/M16"/>
</dbReference>
<dbReference type="PATRIC" id="fig|1618611.3.peg.245"/>
<comment type="similarity">
    <text evidence="1 2">Belongs to the peptidase M16 family.</text>
</comment>
<dbReference type="AlphaFoldDB" id="A0A0G0LTD3"/>
<dbReference type="Gene3D" id="3.30.830.10">
    <property type="entry name" value="Metalloenzyme, LuxS/M16 peptidase-like"/>
    <property type="match status" value="3"/>
</dbReference>